<dbReference type="Pfam" id="PF09805">
    <property type="entry name" value="Nop25"/>
    <property type="match status" value="1"/>
</dbReference>
<dbReference type="EMBL" id="KL660785">
    <property type="protein sequence ID" value="KFA62622.1"/>
    <property type="molecule type" value="Genomic_DNA"/>
</dbReference>
<name>A0A084QF87_STAC4</name>
<dbReference type="FunCoup" id="A0A084QF87">
    <property type="interactions" value="197"/>
</dbReference>
<feature type="region of interest" description="Disordered" evidence="5">
    <location>
        <begin position="100"/>
        <end position="129"/>
    </location>
</feature>
<organism evidence="6 7">
    <name type="scientific">Stachybotrys chlorohalonatus (strain IBT 40285)</name>
    <dbReference type="NCBI Taxonomy" id="1283841"/>
    <lineage>
        <taxon>Eukaryota</taxon>
        <taxon>Fungi</taxon>
        <taxon>Dikarya</taxon>
        <taxon>Ascomycota</taxon>
        <taxon>Pezizomycotina</taxon>
        <taxon>Sordariomycetes</taxon>
        <taxon>Hypocreomycetidae</taxon>
        <taxon>Hypocreales</taxon>
        <taxon>Stachybotryaceae</taxon>
        <taxon>Stachybotrys</taxon>
    </lineage>
</organism>
<dbReference type="InParanoid" id="A0A084QF87"/>
<dbReference type="InterPro" id="IPR019186">
    <property type="entry name" value="Nucleolar_protein_12"/>
</dbReference>
<dbReference type="AlphaFoldDB" id="A0A084QF87"/>
<dbReference type="GO" id="GO:0005730">
    <property type="term" value="C:nucleolus"/>
    <property type="evidence" value="ECO:0007669"/>
    <property type="project" value="UniProtKB-SubCell"/>
</dbReference>
<dbReference type="HOGENOM" id="CLU_067149_1_0_1"/>
<sequence>MFAKPRVKKSTLPPPNKKRKTTSNIEEINFDNDARQEYLTGFHKRKQQRIKHAQEEAAKKAREERLETRKQVSISSVRVREERKREVEEHVQTVNRMLRESGAIVPDLDQPSEEESVEDWDGFPDQPDLDMVDHEEEYIDEDRYTTVTVESVSVTRDGLNRPETLEEVAESTKVEDKVEDNEEKTKQSRPKKKKKKFRYESKIERQISNVRQKAKNKSRRPA</sequence>
<accession>A0A084QF87</accession>
<evidence type="ECO:0000256" key="1">
    <source>
        <dbReference type="ARBA" id="ARBA00004604"/>
    </source>
</evidence>
<dbReference type="OMA" id="EWDGFPD"/>
<feature type="region of interest" description="Disordered" evidence="5">
    <location>
        <begin position="44"/>
        <end position="70"/>
    </location>
</feature>
<feature type="region of interest" description="Disordered" evidence="5">
    <location>
        <begin position="1"/>
        <end position="29"/>
    </location>
</feature>
<feature type="region of interest" description="Disordered" evidence="5">
    <location>
        <begin position="154"/>
        <end position="222"/>
    </location>
</feature>
<evidence type="ECO:0000313" key="6">
    <source>
        <dbReference type="EMBL" id="KFA62622.1"/>
    </source>
</evidence>
<feature type="compositionally biased region" description="Basic and acidic residues" evidence="5">
    <location>
        <begin position="158"/>
        <end position="176"/>
    </location>
</feature>
<dbReference type="PANTHER" id="PTHR14577:SF0">
    <property type="entry name" value="NUCLEOLAR PROTEIN 12"/>
    <property type="match status" value="1"/>
</dbReference>
<keyword evidence="3" id="KW-0175">Coiled coil</keyword>
<feature type="compositionally biased region" description="Basic residues" evidence="5">
    <location>
        <begin position="212"/>
        <end position="222"/>
    </location>
</feature>
<protein>
    <submittedName>
        <fullName evidence="6">Uncharacterized protein</fullName>
    </submittedName>
</protein>
<evidence type="ECO:0000256" key="2">
    <source>
        <dbReference type="ARBA" id="ARBA00007175"/>
    </source>
</evidence>
<evidence type="ECO:0000256" key="4">
    <source>
        <dbReference type="ARBA" id="ARBA00023242"/>
    </source>
</evidence>
<reference evidence="6 7" key="1">
    <citation type="journal article" date="2014" name="BMC Genomics">
        <title>Comparative genome sequencing reveals chemotype-specific gene clusters in the toxigenic black mold Stachybotrys.</title>
        <authorList>
            <person name="Semeiks J."/>
            <person name="Borek D."/>
            <person name="Otwinowski Z."/>
            <person name="Grishin N.V."/>
        </authorList>
    </citation>
    <scope>NUCLEOTIDE SEQUENCE [LARGE SCALE GENOMIC DNA]</scope>
    <source>
        <strain evidence="6 7">IBT 40285</strain>
    </source>
</reference>
<keyword evidence="4" id="KW-0539">Nucleus</keyword>
<proteinExistence type="inferred from homology"/>
<dbReference type="PANTHER" id="PTHR14577">
    <property type="entry name" value="NUCLEOLAR PROTEIN 12"/>
    <property type="match status" value="1"/>
</dbReference>
<dbReference type="Proteomes" id="UP000028524">
    <property type="component" value="Unassembled WGS sequence"/>
</dbReference>
<evidence type="ECO:0000256" key="3">
    <source>
        <dbReference type="ARBA" id="ARBA00023054"/>
    </source>
</evidence>
<comment type="similarity">
    <text evidence="2">Belongs to the RRP17 family.</text>
</comment>
<dbReference type="OrthoDB" id="551633at2759"/>
<dbReference type="STRING" id="1283841.A0A084QF87"/>
<evidence type="ECO:0000256" key="5">
    <source>
        <dbReference type="SAM" id="MobiDB-lite"/>
    </source>
</evidence>
<feature type="compositionally biased region" description="Basic residues" evidence="5">
    <location>
        <begin position="187"/>
        <end position="197"/>
    </location>
</feature>
<gene>
    <name evidence="6" type="ORF">S40285_05189</name>
</gene>
<keyword evidence="7" id="KW-1185">Reference proteome</keyword>
<dbReference type="GO" id="GO:0019843">
    <property type="term" value="F:rRNA binding"/>
    <property type="evidence" value="ECO:0007669"/>
    <property type="project" value="TreeGrafter"/>
</dbReference>
<feature type="compositionally biased region" description="Acidic residues" evidence="5">
    <location>
        <begin position="110"/>
        <end position="129"/>
    </location>
</feature>
<comment type="subcellular location">
    <subcellularLocation>
        <location evidence="1">Nucleus</location>
        <location evidence="1">Nucleolus</location>
    </subcellularLocation>
</comment>
<feature type="compositionally biased region" description="Basic and acidic residues" evidence="5">
    <location>
        <begin position="52"/>
        <end position="70"/>
    </location>
</feature>
<evidence type="ECO:0000313" key="7">
    <source>
        <dbReference type="Proteomes" id="UP000028524"/>
    </source>
</evidence>